<name>A0A2U1CMI9_9BURK</name>
<feature type="transmembrane region" description="Helical" evidence="1">
    <location>
        <begin position="34"/>
        <end position="53"/>
    </location>
</feature>
<evidence type="ECO:0000313" key="2">
    <source>
        <dbReference type="EMBL" id="PVY62211.1"/>
    </source>
</evidence>
<protein>
    <recommendedName>
        <fullName evidence="4">Membrane protease subunit</fullName>
    </recommendedName>
</protein>
<sequence>MAALIVFGLLALACIGIALIRISSEGEADGVSKSLGIAALALAIAAVISYPYVNVWQRSMSGQAQMAEAEANRQIKVREAQAIKDSAQLLADAEIARAHGVAEANRIVADGLGGPEGYLRYLYIEGLKEAQRQGAQIIYVPTEAGLPILEASRLK</sequence>
<comment type="caution">
    <text evidence="2">The sequence shown here is derived from an EMBL/GenBank/DDBJ whole genome shotgun (WGS) entry which is preliminary data.</text>
</comment>
<organism evidence="2 3">
    <name type="scientific">Pusillimonas noertemannii</name>
    <dbReference type="NCBI Taxonomy" id="305977"/>
    <lineage>
        <taxon>Bacteria</taxon>
        <taxon>Pseudomonadati</taxon>
        <taxon>Pseudomonadota</taxon>
        <taxon>Betaproteobacteria</taxon>
        <taxon>Burkholderiales</taxon>
        <taxon>Alcaligenaceae</taxon>
        <taxon>Pusillimonas</taxon>
    </lineage>
</organism>
<gene>
    <name evidence="2" type="ORF">C7440_1704</name>
</gene>
<dbReference type="AlphaFoldDB" id="A0A2U1CMI9"/>
<proteinExistence type="predicted"/>
<evidence type="ECO:0000313" key="3">
    <source>
        <dbReference type="Proteomes" id="UP000246145"/>
    </source>
</evidence>
<dbReference type="EMBL" id="QEKO01000002">
    <property type="protein sequence ID" value="PVY62211.1"/>
    <property type="molecule type" value="Genomic_DNA"/>
</dbReference>
<evidence type="ECO:0000256" key="1">
    <source>
        <dbReference type="SAM" id="Phobius"/>
    </source>
</evidence>
<dbReference type="Proteomes" id="UP000246145">
    <property type="component" value="Unassembled WGS sequence"/>
</dbReference>
<keyword evidence="3" id="KW-1185">Reference proteome</keyword>
<keyword evidence="1" id="KW-1133">Transmembrane helix</keyword>
<keyword evidence="1" id="KW-0472">Membrane</keyword>
<accession>A0A2U1CMI9</accession>
<keyword evidence="1" id="KW-0812">Transmembrane</keyword>
<evidence type="ECO:0008006" key="4">
    <source>
        <dbReference type="Google" id="ProtNLM"/>
    </source>
</evidence>
<dbReference type="RefSeq" id="WP_207775396.1">
    <property type="nucleotide sequence ID" value="NZ_JACCEX010000002.1"/>
</dbReference>
<reference evidence="2 3" key="1">
    <citation type="submission" date="2018-04" db="EMBL/GenBank/DDBJ databases">
        <title>Genomic Encyclopedia of Type Strains, Phase IV (KMG-IV): sequencing the most valuable type-strain genomes for metagenomic binning, comparative biology and taxonomic classification.</title>
        <authorList>
            <person name="Goeker M."/>
        </authorList>
    </citation>
    <scope>NUCLEOTIDE SEQUENCE [LARGE SCALE GENOMIC DNA]</scope>
    <source>
        <strain evidence="2 3">DSM 10065</strain>
    </source>
</reference>